<sequence>MEFCGKEFCGKEFAERSVRKGVCGKECAERSFAERSVRKGVCGKEFCGKEFAERSCALNGYVPDNKSLLSSPAVQSLLLATAKLQGPDFANAVANLPTLLTILSVKSTPVTES</sequence>
<evidence type="ECO:0000313" key="1">
    <source>
        <dbReference type="Proteomes" id="UP000887574"/>
    </source>
</evidence>
<dbReference type="AlphaFoldDB" id="A0A915CYH4"/>
<evidence type="ECO:0000313" key="2">
    <source>
        <dbReference type="WBParaSite" id="jg13927"/>
    </source>
</evidence>
<accession>A0A915CYH4</accession>
<keyword evidence="1" id="KW-1185">Reference proteome</keyword>
<dbReference type="Proteomes" id="UP000887574">
    <property type="component" value="Unplaced"/>
</dbReference>
<dbReference type="WBParaSite" id="jg13927">
    <property type="protein sequence ID" value="jg13927"/>
    <property type="gene ID" value="jg13927"/>
</dbReference>
<reference evidence="2" key="1">
    <citation type="submission" date="2022-11" db="UniProtKB">
        <authorList>
            <consortium name="WormBaseParasite"/>
        </authorList>
    </citation>
    <scope>IDENTIFICATION</scope>
</reference>
<organism evidence="1 2">
    <name type="scientific">Ditylenchus dipsaci</name>
    <dbReference type="NCBI Taxonomy" id="166011"/>
    <lineage>
        <taxon>Eukaryota</taxon>
        <taxon>Metazoa</taxon>
        <taxon>Ecdysozoa</taxon>
        <taxon>Nematoda</taxon>
        <taxon>Chromadorea</taxon>
        <taxon>Rhabditida</taxon>
        <taxon>Tylenchina</taxon>
        <taxon>Tylenchomorpha</taxon>
        <taxon>Sphaerularioidea</taxon>
        <taxon>Anguinidae</taxon>
        <taxon>Anguininae</taxon>
        <taxon>Ditylenchus</taxon>
    </lineage>
</organism>
<name>A0A915CYH4_9BILA</name>
<protein>
    <submittedName>
        <fullName evidence="2">Uncharacterized protein</fullName>
    </submittedName>
</protein>
<proteinExistence type="predicted"/>